<evidence type="ECO:0000256" key="11">
    <source>
        <dbReference type="SAM" id="MobiDB-lite"/>
    </source>
</evidence>
<dbReference type="Gene3D" id="1.25.40.10">
    <property type="entry name" value="Tetratricopeptide repeat domain"/>
    <property type="match status" value="2"/>
</dbReference>
<evidence type="ECO:0000256" key="7">
    <source>
        <dbReference type="ARBA" id="ARBA00093374"/>
    </source>
</evidence>
<comment type="subcellular location">
    <subcellularLocation>
        <location evidence="1">Nucleus</location>
    </subcellularLocation>
</comment>
<evidence type="ECO:0000256" key="6">
    <source>
        <dbReference type="ARBA" id="ARBA00023242"/>
    </source>
</evidence>
<feature type="region of interest" description="Disordered" evidence="11">
    <location>
        <begin position="551"/>
        <end position="590"/>
    </location>
</feature>
<gene>
    <name evidence="13" type="ORF">PISMIDRAFT_645745</name>
</gene>
<keyword evidence="2" id="KW-0507">mRNA processing</keyword>
<dbReference type="SMART" id="SM00360">
    <property type="entry name" value="RRM"/>
    <property type="match status" value="4"/>
</dbReference>
<dbReference type="GO" id="GO:0005688">
    <property type="term" value="C:U6 snRNP"/>
    <property type="evidence" value="ECO:0007669"/>
    <property type="project" value="UniProtKB-ARBA"/>
</dbReference>
<evidence type="ECO:0000256" key="1">
    <source>
        <dbReference type="ARBA" id="ARBA00004123"/>
    </source>
</evidence>
<dbReference type="GO" id="GO:0003723">
    <property type="term" value="F:RNA binding"/>
    <property type="evidence" value="ECO:0007669"/>
    <property type="project" value="UniProtKB-UniRule"/>
</dbReference>
<dbReference type="FunFam" id="3.30.70.330:FF:000365">
    <property type="entry name" value="U4/U6 snRNA-associated-splicing factor PRP24"/>
    <property type="match status" value="1"/>
</dbReference>
<comment type="function">
    <text evidence="7">Functions as a recycling factor of the spliceosome, a machinery that forms on each precursor-messenger RNA (pre-mRNA) and catalyzes the removal of introns. Chaperones the re-annealing of U4 and U6 snRNAs (small nuclear RNAs) released from previous rounds of splicing, an initial step in reforming the U4/U6-U5 tri-snRNP (small nuclear ribonucleoprotein) that can reassemble into another spliceosome complex; this step involves binding U6 and facilitating the unwinding of the U6 internal stem loop, followed by base-pairing of U6 to U4.</text>
</comment>
<evidence type="ECO:0000313" key="14">
    <source>
        <dbReference type="Proteomes" id="UP000054018"/>
    </source>
</evidence>
<dbReference type="CDD" id="cd12296">
    <property type="entry name" value="RRM1_Prp24"/>
    <property type="match status" value="1"/>
</dbReference>
<reference evidence="13 14" key="1">
    <citation type="submission" date="2014-04" db="EMBL/GenBank/DDBJ databases">
        <authorList>
            <consortium name="DOE Joint Genome Institute"/>
            <person name="Kuo A."/>
            <person name="Kohler A."/>
            <person name="Costa M.D."/>
            <person name="Nagy L.G."/>
            <person name="Floudas D."/>
            <person name="Copeland A."/>
            <person name="Barry K.W."/>
            <person name="Cichocki N."/>
            <person name="Veneault-Fourrey C."/>
            <person name="LaButti K."/>
            <person name="Lindquist E.A."/>
            <person name="Lipzen A."/>
            <person name="Lundell T."/>
            <person name="Morin E."/>
            <person name="Murat C."/>
            <person name="Sun H."/>
            <person name="Tunlid A."/>
            <person name="Henrissat B."/>
            <person name="Grigoriev I.V."/>
            <person name="Hibbett D.S."/>
            <person name="Martin F."/>
            <person name="Nordberg H.P."/>
            <person name="Cantor M.N."/>
            <person name="Hua S.X."/>
        </authorList>
    </citation>
    <scope>NUCLEOTIDE SEQUENCE [LARGE SCALE GENOMIC DNA]</scope>
    <source>
        <strain evidence="13 14">441</strain>
    </source>
</reference>
<sequence>MDSQVLEAREMAANYVAVGDEVWMPIIDDKIAALVMEEGARVAEILELYERAERDYLSIPLLRKHVEFLINVYEHSNVADDSPEELKEVFTSQWARDAIDAVVTKGVGHLSQSQQLWQLQRDWELDMLDRTPVEERHVWQQPPLVDYVQNLILARLQQPHSEHEDTFQSYSSFTTKYKPAGEYEGLLVAASKLRSRAAKAYERREATELGLTSLNAYAQYISSERRAKNPDVFVLTGVYERAIAEAAKRRFSGELGAEEVLRSFWIGYLDFSRTRGAEDSEMTTLLRRATRSVPASGEVWARYIRHLEKSKSDLTEDDVVEETESIPDAYARALSTNLFTKLGKGSPDRDPEQIIPLVLARASAEKHAIEAGRANEESFADLVKIVEDGLAMVRGASKVGDPRFRLEKFLSELYLNLAGMPDAAVQLWAATAQHYKSSWASWVAYTDVLIRTDHHDLARSTFQEVSTKNLDYPEALWDAWINFEYAHGSLVSLEEALVRIERARTQVEARRIKEAQKAFEIARAQYAQERENVPAPTPATIPQTDKVTVANGAGESMDVDEINSGALGKRKADDDEPAEATDGKRQRLASTWSQKCVGRDRENCTVFVADLPSGTGEEQLKTLFKDCGEIREVKITQLPQVLVATVEFTARDSVPAALTKDKKRIDGTEVNVHLAWRSTLYVTNFPEKWDDASVRDLFGQYGPLFDVRWPSKKFKTTRRFCYVQYISPQSAERALGLHGREVEPERTLNVYISNPEHKKGRTDADANEREVYVAGLSKFTTRDDLQGLFSTYGPVKDIRLAEDKNGQLKGFAFVEFQNEADARAALSANNYELKKRRIAVTLADTRVRAKNRESFADTGFGRRAEARNRSVRIRNLPPDAQEGLLQQVLEKFAVVKRVEVLSVAREAIVELESAAEAGKLTLRTEPIVFKGVNLDISEELPSGAAPPTKTGGTMFVPRTAASRPRAGLGRPRKPGIGSAATANKSGGNSISRGDQTGKSQNDFRKMLG</sequence>
<dbReference type="Gene3D" id="3.30.70.330">
    <property type="match status" value="4"/>
</dbReference>
<dbReference type="Proteomes" id="UP000054018">
    <property type="component" value="Unassembled WGS sequence"/>
</dbReference>
<proteinExistence type="predicted"/>
<dbReference type="Pfam" id="PF00076">
    <property type="entry name" value="RRM_1"/>
    <property type="match status" value="3"/>
</dbReference>
<dbReference type="CDD" id="cd00590">
    <property type="entry name" value="RRM_SF"/>
    <property type="match status" value="1"/>
</dbReference>
<keyword evidence="6" id="KW-0539">Nucleus</keyword>
<feature type="compositionally biased region" description="Polar residues" evidence="11">
    <location>
        <begin position="980"/>
        <end position="1000"/>
    </location>
</feature>
<keyword evidence="10" id="KW-0175">Coiled coil</keyword>
<keyword evidence="3" id="KW-0677">Repeat</keyword>
<dbReference type="InterPro" id="IPR012677">
    <property type="entry name" value="Nucleotide-bd_a/b_plait_sf"/>
</dbReference>
<dbReference type="InterPro" id="IPR003107">
    <property type="entry name" value="HAT"/>
</dbReference>
<feature type="domain" description="RRM" evidence="12">
    <location>
        <begin position="604"/>
        <end position="677"/>
    </location>
</feature>
<evidence type="ECO:0000256" key="5">
    <source>
        <dbReference type="ARBA" id="ARBA00023187"/>
    </source>
</evidence>
<feature type="domain" description="RRM" evidence="12">
    <location>
        <begin position="769"/>
        <end position="845"/>
    </location>
</feature>
<dbReference type="CDD" id="cd12297">
    <property type="entry name" value="RRM2_Prp24"/>
    <property type="match status" value="1"/>
</dbReference>
<dbReference type="PANTHER" id="PTHR24012">
    <property type="entry name" value="RNA BINDING PROTEIN"/>
    <property type="match status" value="1"/>
</dbReference>
<feature type="domain" description="RRM" evidence="12">
    <location>
        <begin position="678"/>
        <end position="755"/>
    </location>
</feature>
<dbReference type="SMART" id="SM00386">
    <property type="entry name" value="HAT"/>
    <property type="match status" value="2"/>
</dbReference>
<dbReference type="InterPro" id="IPR035979">
    <property type="entry name" value="RBD_domain_sf"/>
</dbReference>
<evidence type="ECO:0000256" key="10">
    <source>
        <dbReference type="SAM" id="Coils"/>
    </source>
</evidence>
<evidence type="ECO:0000256" key="9">
    <source>
        <dbReference type="PROSITE-ProRule" id="PRU00176"/>
    </source>
</evidence>
<dbReference type="SUPFAM" id="SSF48452">
    <property type="entry name" value="TPR-like"/>
    <property type="match status" value="1"/>
</dbReference>
<dbReference type="GO" id="GO:0006397">
    <property type="term" value="P:mRNA processing"/>
    <property type="evidence" value="ECO:0007669"/>
    <property type="project" value="UniProtKB-KW"/>
</dbReference>
<evidence type="ECO:0000313" key="13">
    <source>
        <dbReference type="EMBL" id="KIK24530.1"/>
    </source>
</evidence>
<feature type="coiled-coil region" evidence="10">
    <location>
        <begin position="490"/>
        <end position="532"/>
    </location>
</feature>
<organism evidence="13 14">
    <name type="scientific">Pisolithus microcarpus 441</name>
    <dbReference type="NCBI Taxonomy" id="765257"/>
    <lineage>
        <taxon>Eukaryota</taxon>
        <taxon>Fungi</taxon>
        <taxon>Dikarya</taxon>
        <taxon>Basidiomycota</taxon>
        <taxon>Agaricomycotina</taxon>
        <taxon>Agaricomycetes</taxon>
        <taxon>Agaricomycetidae</taxon>
        <taxon>Boletales</taxon>
        <taxon>Sclerodermatineae</taxon>
        <taxon>Pisolithaceae</taxon>
        <taxon>Pisolithus</taxon>
    </lineage>
</organism>
<dbReference type="SUPFAM" id="SSF54928">
    <property type="entry name" value="RNA-binding domain, RBD"/>
    <property type="match status" value="3"/>
</dbReference>
<accession>A0A0C9YHR0</accession>
<name>A0A0C9YHR0_9AGAM</name>
<dbReference type="InterPro" id="IPR000504">
    <property type="entry name" value="RRM_dom"/>
</dbReference>
<dbReference type="GO" id="GO:0008380">
    <property type="term" value="P:RNA splicing"/>
    <property type="evidence" value="ECO:0007669"/>
    <property type="project" value="UniProtKB-KW"/>
</dbReference>
<dbReference type="HOGENOM" id="CLU_003925_1_0_1"/>
<protein>
    <recommendedName>
        <fullName evidence="8">U4/U6 snRNA-associated-splicing factor PRP24</fullName>
    </recommendedName>
</protein>
<dbReference type="EMBL" id="KN833715">
    <property type="protein sequence ID" value="KIK24530.1"/>
    <property type="molecule type" value="Genomic_DNA"/>
</dbReference>
<keyword evidence="4 9" id="KW-0694">RNA-binding</keyword>
<keyword evidence="14" id="KW-1185">Reference proteome</keyword>
<evidence type="ECO:0000259" key="12">
    <source>
        <dbReference type="PROSITE" id="PS50102"/>
    </source>
</evidence>
<dbReference type="AlphaFoldDB" id="A0A0C9YHR0"/>
<dbReference type="STRING" id="765257.A0A0C9YHR0"/>
<reference evidence="14" key="2">
    <citation type="submission" date="2015-01" db="EMBL/GenBank/DDBJ databases">
        <title>Evolutionary Origins and Diversification of the Mycorrhizal Mutualists.</title>
        <authorList>
            <consortium name="DOE Joint Genome Institute"/>
            <consortium name="Mycorrhizal Genomics Consortium"/>
            <person name="Kohler A."/>
            <person name="Kuo A."/>
            <person name="Nagy L.G."/>
            <person name="Floudas D."/>
            <person name="Copeland A."/>
            <person name="Barry K.W."/>
            <person name="Cichocki N."/>
            <person name="Veneault-Fourrey C."/>
            <person name="LaButti K."/>
            <person name="Lindquist E.A."/>
            <person name="Lipzen A."/>
            <person name="Lundell T."/>
            <person name="Morin E."/>
            <person name="Murat C."/>
            <person name="Riley R."/>
            <person name="Ohm R."/>
            <person name="Sun H."/>
            <person name="Tunlid A."/>
            <person name="Henrissat B."/>
            <person name="Grigoriev I.V."/>
            <person name="Hibbett D.S."/>
            <person name="Martin F."/>
        </authorList>
    </citation>
    <scope>NUCLEOTIDE SEQUENCE [LARGE SCALE GENOMIC DNA]</scope>
    <source>
        <strain evidence="14">441</strain>
    </source>
</reference>
<dbReference type="InterPro" id="IPR034397">
    <property type="entry name" value="Prp24_RRM1"/>
</dbReference>
<dbReference type="PROSITE" id="PS50102">
    <property type="entry name" value="RRM"/>
    <property type="match status" value="3"/>
</dbReference>
<dbReference type="InterPro" id="IPR011990">
    <property type="entry name" value="TPR-like_helical_dom_sf"/>
</dbReference>
<evidence type="ECO:0000256" key="3">
    <source>
        <dbReference type="ARBA" id="ARBA00022737"/>
    </source>
</evidence>
<dbReference type="InterPro" id="IPR034398">
    <property type="entry name" value="Prp24_RRM2"/>
</dbReference>
<evidence type="ECO:0000256" key="2">
    <source>
        <dbReference type="ARBA" id="ARBA00022664"/>
    </source>
</evidence>
<dbReference type="OrthoDB" id="360390at2759"/>
<evidence type="ECO:0000256" key="4">
    <source>
        <dbReference type="ARBA" id="ARBA00022884"/>
    </source>
</evidence>
<keyword evidence="5" id="KW-0508">mRNA splicing</keyword>
<evidence type="ECO:0000256" key="8">
    <source>
        <dbReference type="ARBA" id="ARBA00093627"/>
    </source>
</evidence>
<feature type="region of interest" description="Disordered" evidence="11">
    <location>
        <begin position="939"/>
        <end position="1008"/>
    </location>
</feature>